<accession>A0ABW0HL39</accession>
<protein>
    <submittedName>
        <fullName evidence="1">ADP-ribosylglycohydrolase family protein</fullName>
    </submittedName>
</protein>
<dbReference type="Pfam" id="PF03747">
    <property type="entry name" value="ADP_ribosyl_GH"/>
    <property type="match status" value="1"/>
</dbReference>
<dbReference type="Gene3D" id="1.10.4080.10">
    <property type="entry name" value="ADP-ribosylation/Crystallin J1"/>
    <property type="match status" value="1"/>
</dbReference>
<name>A0ABW0HL39_9BACL</name>
<dbReference type="Proteomes" id="UP001596113">
    <property type="component" value="Unassembled WGS sequence"/>
</dbReference>
<dbReference type="RefSeq" id="WP_378128601.1">
    <property type="nucleotide sequence ID" value="NZ_JBHSMI010000002.1"/>
</dbReference>
<evidence type="ECO:0000313" key="2">
    <source>
        <dbReference type="Proteomes" id="UP001596113"/>
    </source>
</evidence>
<dbReference type="InterPro" id="IPR036705">
    <property type="entry name" value="Ribosyl_crysJ1_sf"/>
</dbReference>
<evidence type="ECO:0000313" key="1">
    <source>
        <dbReference type="EMBL" id="MFC5401235.1"/>
    </source>
</evidence>
<dbReference type="InterPro" id="IPR005502">
    <property type="entry name" value="Ribosyl_crysJ1"/>
</dbReference>
<dbReference type="EMBL" id="JBHSMI010000002">
    <property type="protein sequence ID" value="MFC5401235.1"/>
    <property type="molecule type" value="Genomic_DNA"/>
</dbReference>
<dbReference type="SUPFAM" id="SSF101478">
    <property type="entry name" value="ADP-ribosylglycohydrolase"/>
    <property type="match status" value="1"/>
</dbReference>
<proteinExistence type="predicted"/>
<comment type="caution">
    <text evidence="1">The sequence shown here is derived from an EMBL/GenBank/DDBJ whole genome shotgun (WGS) entry which is preliminary data.</text>
</comment>
<organism evidence="1 2">
    <name type="scientific">Cohnella soli</name>
    <dbReference type="NCBI Taxonomy" id="425005"/>
    <lineage>
        <taxon>Bacteria</taxon>
        <taxon>Bacillati</taxon>
        <taxon>Bacillota</taxon>
        <taxon>Bacilli</taxon>
        <taxon>Bacillales</taxon>
        <taxon>Paenibacillaceae</taxon>
        <taxon>Cohnella</taxon>
    </lineage>
</organism>
<reference evidence="2" key="1">
    <citation type="journal article" date="2019" name="Int. J. Syst. Evol. Microbiol.">
        <title>The Global Catalogue of Microorganisms (GCM) 10K type strain sequencing project: providing services to taxonomists for standard genome sequencing and annotation.</title>
        <authorList>
            <consortium name="The Broad Institute Genomics Platform"/>
            <consortium name="The Broad Institute Genome Sequencing Center for Infectious Disease"/>
            <person name="Wu L."/>
            <person name="Ma J."/>
        </authorList>
    </citation>
    <scope>NUCLEOTIDE SEQUENCE [LARGE SCALE GENOMIC DNA]</scope>
    <source>
        <strain evidence="2">CGMCC 1.18575</strain>
    </source>
</reference>
<sequence>MLRMRYRDYLNKVHGGWLGKCIGGTIGARMENNKDLLDFTVNDVFPDEIPPNDDLDLQILWLHVLEQKGSRIDSRDLADGWLEHCWYPFNEYGYFVKNYRMGIAPPYSGVFNNDYFRNSMGCPIRSEIWGFISPGHPEVAAQYAYQDGILDHDMLAVQGEQFLAALEAQAFFETDLLRLIEHGMRFIPHDSELSRCIRFVRDGFLQGLGWQDIRARMLRQYASPDASHCVQNIGLTVLALLLGKGDFTETMMIAVNSGYDTDCTAATSGAILGQILGADAIPALWLDRMGEEYVMWFPLNRRSLRIRDLAEDTCAAGLSLVRDGVLQIELTDIPAHVKPSLPERRPEPLYAIDTIYEGQPSIGFGETAQVRLVLHNRSARPHVGSVRIACADSLTASLERVDVKVEAGGQLEIPLLFQVKPDVAFIPQTNINAITWSGPDGAVVEARFGLAGAARVKVVGPFWDIYDTRLHDEHPFYRGRPSGRANFNNYVNIERPYIDESFAGIDTLEGLHVNMHMDKMRLNELFGHLGQSCVYVVQHLYSPVERDAYAVIGHNDAYKFWLNGELKGEAKEHTLWMPYNDEIPVRLRQGDNLLIYKIVRSDNRFEFSSGFRGDLPFAKEPNFTHWFIDLSSAIS</sequence>
<gene>
    <name evidence="1" type="ORF">ACFPOF_00655</name>
</gene>
<keyword evidence="2" id="KW-1185">Reference proteome</keyword>